<feature type="transmembrane region" description="Helical" evidence="6">
    <location>
        <begin position="173"/>
        <end position="192"/>
    </location>
</feature>
<evidence type="ECO:0000313" key="8">
    <source>
        <dbReference type="EMBL" id="SLN12270.1"/>
    </source>
</evidence>
<keyword evidence="5 6" id="KW-0472">Membrane</keyword>
<feature type="transmembrane region" description="Helical" evidence="6">
    <location>
        <begin position="150"/>
        <end position="167"/>
    </location>
</feature>
<protein>
    <submittedName>
        <fullName evidence="8">Riboflavin transporter</fullName>
    </submittedName>
</protein>
<feature type="transmembrane region" description="Helical" evidence="6">
    <location>
        <begin position="121"/>
        <end position="143"/>
    </location>
</feature>
<feature type="transmembrane region" description="Helical" evidence="6">
    <location>
        <begin position="204"/>
        <end position="224"/>
    </location>
</feature>
<evidence type="ECO:0000259" key="7">
    <source>
        <dbReference type="Pfam" id="PF00892"/>
    </source>
</evidence>
<dbReference type="SUPFAM" id="SSF103481">
    <property type="entry name" value="Multidrug resistance efflux transporter EmrE"/>
    <property type="match status" value="2"/>
</dbReference>
<feature type="transmembrane region" description="Helical" evidence="6">
    <location>
        <begin position="36"/>
        <end position="57"/>
    </location>
</feature>
<name>A0A1Y5RAL8_9PROT</name>
<comment type="similarity">
    <text evidence="2">Belongs to the drug/metabolite transporter (DMT) superfamily. 10 TMS drug/metabolite exporter (DME) (TC 2.A.7.3) family.</text>
</comment>
<dbReference type="PANTHER" id="PTHR22911">
    <property type="entry name" value="ACYL-MALONYL CONDENSING ENZYME-RELATED"/>
    <property type="match status" value="1"/>
</dbReference>
<dbReference type="InterPro" id="IPR000620">
    <property type="entry name" value="EamA_dom"/>
</dbReference>
<reference evidence="8 9" key="1">
    <citation type="submission" date="2017-03" db="EMBL/GenBank/DDBJ databases">
        <authorList>
            <person name="Afonso C.L."/>
            <person name="Miller P.J."/>
            <person name="Scott M.A."/>
            <person name="Spackman E."/>
            <person name="Goraichik I."/>
            <person name="Dimitrov K.M."/>
            <person name="Suarez D.L."/>
            <person name="Swayne D.E."/>
        </authorList>
    </citation>
    <scope>NUCLEOTIDE SEQUENCE [LARGE SCALE GENOMIC DNA]</scope>
    <source>
        <strain evidence="8 9">CECT 7691</strain>
    </source>
</reference>
<evidence type="ECO:0000256" key="3">
    <source>
        <dbReference type="ARBA" id="ARBA00022692"/>
    </source>
</evidence>
<feature type="transmembrane region" description="Helical" evidence="6">
    <location>
        <begin position="63"/>
        <end position="82"/>
    </location>
</feature>
<dbReference type="Pfam" id="PF00892">
    <property type="entry name" value="EamA"/>
    <property type="match status" value="2"/>
</dbReference>
<evidence type="ECO:0000256" key="1">
    <source>
        <dbReference type="ARBA" id="ARBA00004141"/>
    </source>
</evidence>
<sequence>MDDAESDEFAGTRGGGGRMARARVGWLALAPNVRGALWVIAAGILGSLMGMLIKLVGTRIDSAQIVFFRSAFGLVAVMPFVIRGGRRSLRTRRPVIHLVRGVLGLTGMSCLFYSLTQLPLADATALTFTKPLFLIVLAVLFLGEAVNWRRWSATAVGFLGVLIIMRPDTGIDPAVFVALAGAFLVACVAVLIKRMSATETQVSMIFYFGVIVTTLSLVPALLVWKNPTPIEFGALILTGFLGTAAQSCMIRGFTFGEATAVAPFDYGRLLYAGLIGYVVFAEIPDRWAIVGALVIVGSTLYIAYREARLGKRRVPPTIG</sequence>
<dbReference type="InParanoid" id="A0A1Y5RAL8"/>
<gene>
    <name evidence="8" type="primary">ribN_1</name>
    <name evidence="8" type="ORF">OCH7691_00142</name>
</gene>
<comment type="subcellular location">
    <subcellularLocation>
        <location evidence="1">Membrane</location>
        <topology evidence="1">Multi-pass membrane protein</topology>
    </subcellularLocation>
</comment>
<proteinExistence type="inferred from homology"/>
<feature type="domain" description="EamA" evidence="7">
    <location>
        <begin position="174"/>
        <end position="302"/>
    </location>
</feature>
<organism evidence="8 9">
    <name type="scientific">Oceanibacterium hippocampi</name>
    <dbReference type="NCBI Taxonomy" id="745714"/>
    <lineage>
        <taxon>Bacteria</taxon>
        <taxon>Pseudomonadati</taxon>
        <taxon>Pseudomonadota</taxon>
        <taxon>Alphaproteobacteria</taxon>
        <taxon>Sneathiellales</taxon>
        <taxon>Sneathiellaceae</taxon>
        <taxon>Oceanibacterium</taxon>
    </lineage>
</organism>
<evidence type="ECO:0000256" key="4">
    <source>
        <dbReference type="ARBA" id="ARBA00022989"/>
    </source>
</evidence>
<feature type="domain" description="EamA" evidence="7">
    <location>
        <begin position="34"/>
        <end position="165"/>
    </location>
</feature>
<dbReference type="InterPro" id="IPR037185">
    <property type="entry name" value="EmrE-like"/>
</dbReference>
<keyword evidence="3 6" id="KW-0812">Transmembrane</keyword>
<evidence type="ECO:0000256" key="6">
    <source>
        <dbReference type="SAM" id="Phobius"/>
    </source>
</evidence>
<keyword evidence="4 6" id="KW-1133">Transmembrane helix</keyword>
<evidence type="ECO:0000313" key="9">
    <source>
        <dbReference type="Proteomes" id="UP000193200"/>
    </source>
</evidence>
<dbReference type="PANTHER" id="PTHR22911:SF6">
    <property type="entry name" value="SOLUTE CARRIER FAMILY 35 MEMBER G1"/>
    <property type="match status" value="1"/>
</dbReference>
<feature type="transmembrane region" description="Helical" evidence="6">
    <location>
        <begin position="262"/>
        <end position="280"/>
    </location>
</feature>
<feature type="transmembrane region" description="Helical" evidence="6">
    <location>
        <begin position="286"/>
        <end position="304"/>
    </location>
</feature>
<dbReference type="Proteomes" id="UP000193200">
    <property type="component" value="Unassembled WGS sequence"/>
</dbReference>
<dbReference type="EMBL" id="FWFR01000001">
    <property type="protein sequence ID" value="SLN12270.1"/>
    <property type="molecule type" value="Genomic_DNA"/>
</dbReference>
<evidence type="ECO:0000256" key="5">
    <source>
        <dbReference type="ARBA" id="ARBA00023136"/>
    </source>
</evidence>
<feature type="transmembrane region" description="Helical" evidence="6">
    <location>
        <begin position="230"/>
        <end position="250"/>
    </location>
</feature>
<dbReference type="GO" id="GO:0016020">
    <property type="term" value="C:membrane"/>
    <property type="evidence" value="ECO:0007669"/>
    <property type="project" value="UniProtKB-SubCell"/>
</dbReference>
<accession>A0A1Y5RAL8</accession>
<evidence type="ECO:0000256" key="2">
    <source>
        <dbReference type="ARBA" id="ARBA00009853"/>
    </source>
</evidence>
<dbReference type="RefSeq" id="WP_176244877.1">
    <property type="nucleotide sequence ID" value="NZ_FWFR01000001.1"/>
</dbReference>
<dbReference type="AlphaFoldDB" id="A0A1Y5RAL8"/>
<keyword evidence="9" id="KW-1185">Reference proteome</keyword>